<keyword evidence="1" id="KW-0732">Signal</keyword>
<evidence type="ECO:0000256" key="1">
    <source>
        <dbReference type="SAM" id="SignalP"/>
    </source>
</evidence>
<evidence type="ECO:0008006" key="4">
    <source>
        <dbReference type="Google" id="ProtNLM"/>
    </source>
</evidence>
<organism evidence="2 3">
    <name type="scientific">Stenotrophomonas lacuserhaii</name>
    <dbReference type="NCBI Taxonomy" id="2760084"/>
    <lineage>
        <taxon>Bacteria</taxon>
        <taxon>Pseudomonadati</taxon>
        <taxon>Pseudomonadota</taxon>
        <taxon>Gammaproteobacteria</taxon>
        <taxon>Lysobacterales</taxon>
        <taxon>Lysobacteraceae</taxon>
        <taxon>Stenotrophomonas</taxon>
    </lineage>
</organism>
<feature type="chain" id="PRO_5036484106" description="Secreted protein" evidence="1">
    <location>
        <begin position="20"/>
        <end position="127"/>
    </location>
</feature>
<evidence type="ECO:0000313" key="3">
    <source>
        <dbReference type="Proteomes" id="UP000636938"/>
    </source>
</evidence>
<protein>
    <recommendedName>
        <fullName evidence="4">Secreted protein</fullName>
    </recommendedName>
</protein>
<dbReference type="RefSeq" id="WP_191769240.1">
    <property type="nucleotide sequence ID" value="NZ_JACSQS010000002.1"/>
</dbReference>
<dbReference type="PROSITE" id="PS51257">
    <property type="entry name" value="PROKAR_LIPOPROTEIN"/>
    <property type="match status" value="1"/>
</dbReference>
<keyword evidence="3" id="KW-1185">Reference proteome</keyword>
<dbReference type="AlphaFoldDB" id="A0A8X8FK87"/>
<dbReference type="EMBL" id="JACSQS010000002">
    <property type="protein sequence ID" value="MBD7953383.1"/>
    <property type="molecule type" value="Genomic_DNA"/>
</dbReference>
<reference evidence="2 3" key="1">
    <citation type="submission" date="2020-08" db="EMBL/GenBank/DDBJ databases">
        <title>A Genomic Blueprint of the Chicken Gut Microbiome.</title>
        <authorList>
            <person name="Gilroy R."/>
            <person name="Ravi A."/>
            <person name="Getino M."/>
            <person name="Pursley I."/>
            <person name="Horton D.L."/>
            <person name="Alikhan N.-F."/>
            <person name="Baker D."/>
            <person name="Gharbi K."/>
            <person name="Hall N."/>
            <person name="Watson M."/>
            <person name="Adriaenssens E.M."/>
            <person name="Foster-Nyarko E."/>
            <person name="Jarju S."/>
            <person name="Secka A."/>
            <person name="Antonio M."/>
            <person name="Oren A."/>
            <person name="Chaudhuri R."/>
            <person name="La Ragione R.M."/>
            <person name="Hildebrand F."/>
            <person name="Pallen M.J."/>
        </authorList>
    </citation>
    <scope>NUCLEOTIDE SEQUENCE [LARGE SCALE GENOMIC DNA]</scope>
    <source>
        <strain evidence="2 3">Sa5BUN4</strain>
    </source>
</reference>
<comment type="caution">
    <text evidence="2">The sequence shown here is derived from an EMBL/GenBank/DDBJ whole genome shotgun (WGS) entry which is preliminary data.</text>
</comment>
<evidence type="ECO:0000313" key="2">
    <source>
        <dbReference type="EMBL" id="MBD7953383.1"/>
    </source>
</evidence>
<accession>A0A8X8FK87</accession>
<dbReference type="Proteomes" id="UP000636938">
    <property type="component" value="Unassembled WGS sequence"/>
</dbReference>
<proteinExistence type="predicted"/>
<sequence length="127" mass="12584">MRLSLLASLLLVTSLAGCAFGGSRPGAATTAADTVPAVAALDAAACTAKGGELRPLGRLQRVQCVVPYADAGKTCNAKADCSGQCLAIGEVVAGSPASGVCQRDASENFGCRQRIDGGVAQGTICVD</sequence>
<gene>
    <name evidence="2" type="ORF">H9654_04100</name>
</gene>
<feature type="signal peptide" evidence="1">
    <location>
        <begin position="1"/>
        <end position="19"/>
    </location>
</feature>
<name>A0A8X8FK87_9GAMM</name>